<gene>
    <name evidence="1" type="ORF">MGWOODY_Clf2577</name>
</gene>
<accession>A0A160V772</accession>
<organism evidence="1">
    <name type="scientific">hydrothermal vent metagenome</name>
    <dbReference type="NCBI Taxonomy" id="652676"/>
    <lineage>
        <taxon>unclassified sequences</taxon>
        <taxon>metagenomes</taxon>
        <taxon>ecological metagenomes</taxon>
    </lineage>
</organism>
<sequence>MVFLLYQNVESSEACNGSVVGTPLFSPEPILGEYWGCRPIMDWLNRPEIFTD</sequence>
<name>A0A160V772_9ZZZZ</name>
<evidence type="ECO:0000313" key="1">
    <source>
        <dbReference type="EMBL" id="CUV01696.1"/>
    </source>
</evidence>
<dbReference type="EMBL" id="FAXA01000116">
    <property type="protein sequence ID" value="CUV01696.1"/>
    <property type="molecule type" value="Genomic_DNA"/>
</dbReference>
<proteinExistence type="predicted"/>
<protein>
    <submittedName>
        <fullName evidence="1">Uncharacterized protein</fullName>
    </submittedName>
</protein>
<reference evidence="1" key="1">
    <citation type="submission" date="2015-10" db="EMBL/GenBank/DDBJ databases">
        <authorList>
            <person name="Gilbert D.G."/>
        </authorList>
    </citation>
    <scope>NUCLEOTIDE SEQUENCE</scope>
</reference>
<dbReference type="AlphaFoldDB" id="A0A160V772"/>